<feature type="transmembrane region" description="Helical" evidence="2">
    <location>
        <begin position="60"/>
        <end position="79"/>
    </location>
</feature>
<protein>
    <submittedName>
        <fullName evidence="3">DUF1294 domain-containing protein</fullName>
    </submittedName>
</protein>
<evidence type="ECO:0000256" key="1">
    <source>
        <dbReference type="SAM" id="MobiDB-lite"/>
    </source>
</evidence>
<name>A0A7C9LT11_9MICO</name>
<feature type="region of interest" description="Disordered" evidence="1">
    <location>
        <begin position="1"/>
        <end position="29"/>
    </location>
</feature>
<evidence type="ECO:0000313" key="3">
    <source>
        <dbReference type="EMBL" id="MUN07236.1"/>
    </source>
</evidence>
<proteinExistence type="predicted"/>
<dbReference type="AlphaFoldDB" id="A0A7C9LT11"/>
<evidence type="ECO:0000256" key="2">
    <source>
        <dbReference type="SAM" id="Phobius"/>
    </source>
</evidence>
<gene>
    <name evidence="3" type="ORF">GLX25_08910</name>
</gene>
<feature type="transmembrane region" description="Helical" evidence="2">
    <location>
        <begin position="128"/>
        <end position="152"/>
    </location>
</feature>
<dbReference type="InterPro" id="IPR010718">
    <property type="entry name" value="DUF1294"/>
</dbReference>
<reference evidence="3 4" key="1">
    <citation type="submission" date="2019-11" db="EMBL/GenBank/DDBJ databases">
        <title>Agromyces kandeliae sp. nov., isolated from mangrove soil.</title>
        <authorList>
            <person name="Wang R."/>
        </authorList>
    </citation>
    <scope>NUCLEOTIDE SEQUENCE [LARGE SCALE GENOMIC DNA]</scope>
    <source>
        <strain evidence="3 4">JCM 11431</strain>
    </source>
</reference>
<keyword evidence="4" id="KW-1185">Reference proteome</keyword>
<dbReference type="Pfam" id="PF06961">
    <property type="entry name" value="DUF1294"/>
    <property type="match status" value="1"/>
</dbReference>
<comment type="caution">
    <text evidence="3">The sequence shown here is derived from an EMBL/GenBank/DDBJ whole genome shotgun (WGS) entry which is preliminary data.</text>
</comment>
<keyword evidence="2" id="KW-0472">Membrane</keyword>
<dbReference type="Proteomes" id="UP000480122">
    <property type="component" value="Unassembled WGS sequence"/>
</dbReference>
<dbReference type="EMBL" id="WODA01000017">
    <property type="protein sequence ID" value="MUN07236.1"/>
    <property type="molecule type" value="Genomic_DNA"/>
</dbReference>
<sequence length="162" mass="16949">MRPEPTAARRAPRAAARTPRTPMRPGRDLSRPLPAGLSWGVLAAFAGAVAVGVLVGAVPWWLAAWYGAASLVAFTAYGADKAAAQRSAPRVAEQTLHLVDLAGGWPGAIVAQQLFRHKTRKRSFRRSFWGTVVVNALLAAGLVALLGSPGVVPGGILDLVGR</sequence>
<keyword evidence="2" id="KW-0812">Transmembrane</keyword>
<organism evidence="3 4">
    <name type="scientific">Agromyces luteolus</name>
    <dbReference type="NCBI Taxonomy" id="88373"/>
    <lineage>
        <taxon>Bacteria</taxon>
        <taxon>Bacillati</taxon>
        <taxon>Actinomycetota</taxon>
        <taxon>Actinomycetes</taxon>
        <taxon>Micrococcales</taxon>
        <taxon>Microbacteriaceae</taxon>
        <taxon>Agromyces</taxon>
    </lineage>
</organism>
<accession>A0A7C9LT11</accession>
<feature type="compositionally biased region" description="Low complexity" evidence="1">
    <location>
        <begin position="1"/>
        <end position="24"/>
    </location>
</feature>
<feature type="transmembrane region" description="Helical" evidence="2">
    <location>
        <begin position="33"/>
        <end position="54"/>
    </location>
</feature>
<evidence type="ECO:0000313" key="4">
    <source>
        <dbReference type="Proteomes" id="UP000480122"/>
    </source>
</evidence>
<dbReference type="OrthoDB" id="72963at2"/>
<keyword evidence="2" id="KW-1133">Transmembrane helix</keyword>
<dbReference type="RefSeq" id="WP_155842159.1">
    <property type="nucleotide sequence ID" value="NZ_BAAAIA010000002.1"/>
</dbReference>